<dbReference type="AlphaFoldDB" id="A0A7D4BT93"/>
<gene>
    <name evidence="2" type="ORF">FHG85_12355</name>
</gene>
<dbReference type="EMBL" id="CP041345">
    <property type="protein sequence ID" value="QKG81021.1"/>
    <property type="molecule type" value="Genomic_DNA"/>
</dbReference>
<feature type="signal peptide" evidence="1">
    <location>
        <begin position="1"/>
        <end position="19"/>
    </location>
</feature>
<dbReference type="Proteomes" id="UP000500961">
    <property type="component" value="Chromosome"/>
</dbReference>
<keyword evidence="3" id="KW-1185">Reference proteome</keyword>
<name>A0A7D4BT93_9BACT</name>
<keyword evidence="1" id="KW-0732">Signal</keyword>
<feature type="chain" id="PRO_5029716841" evidence="1">
    <location>
        <begin position="20"/>
        <end position="336"/>
    </location>
</feature>
<evidence type="ECO:0000256" key="1">
    <source>
        <dbReference type="SAM" id="SignalP"/>
    </source>
</evidence>
<proteinExistence type="predicted"/>
<dbReference type="RefSeq" id="WP_173076365.1">
    <property type="nucleotide sequence ID" value="NZ_CP041345.1"/>
</dbReference>
<protein>
    <submittedName>
        <fullName evidence="2">Uncharacterized protein</fullName>
    </submittedName>
</protein>
<dbReference type="KEGG" id="ttz:FHG85_12355"/>
<evidence type="ECO:0000313" key="2">
    <source>
        <dbReference type="EMBL" id="QKG81021.1"/>
    </source>
</evidence>
<accession>A0A7D4BT93</accession>
<organism evidence="2 3">
    <name type="scientific">Tenuifilum thalassicum</name>
    <dbReference type="NCBI Taxonomy" id="2590900"/>
    <lineage>
        <taxon>Bacteria</taxon>
        <taxon>Pseudomonadati</taxon>
        <taxon>Bacteroidota</taxon>
        <taxon>Bacteroidia</taxon>
        <taxon>Bacteroidales</taxon>
        <taxon>Tenuifilaceae</taxon>
        <taxon>Tenuifilum</taxon>
    </lineage>
</organism>
<reference evidence="2 3" key="1">
    <citation type="submission" date="2019-07" db="EMBL/GenBank/DDBJ databases">
        <title>Thalassofilum flectens gen. nov., sp. nov., a novel moderate thermophilic anaerobe from a shallow sea hot spring in Kunashir Island (Russia), representing a new family in the order Bacteroidales, and proposal of Thalassofilacea fam. nov.</title>
        <authorList>
            <person name="Kochetkova T.V."/>
            <person name="Podosokorskaya O.A."/>
            <person name="Novikov A."/>
            <person name="Elcheninov A.G."/>
            <person name="Toshchakov S.V."/>
            <person name="Kublanov I.V."/>
        </authorList>
    </citation>
    <scope>NUCLEOTIDE SEQUENCE [LARGE SCALE GENOMIC DNA]</scope>
    <source>
        <strain evidence="2 3">38-H</strain>
    </source>
</reference>
<evidence type="ECO:0000313" key="3">
    <source>
        <dbReference type="Proteomes" id="UP000500961"/>
    </source>
</evidence>
<sequence length="336" mass="39093">MKRTILLSIIGLLAITSRAQQGLQPTITAMRWGADYKLHVKLANDSDYVMDVRGLYHTGKNLFIDSTDNSTTYYPVTLDQEFIDYIKSKRLYEDEKVDSTSKTNNKTLWSALHANIGGGYIHFINCLIYSLESQNLRMNDPILRRPVTKWKPKPMTKSYKRTRKWTYYYPNTQQLAHKEYKLRKRENDLNDLHGVPQPFIDLFLSTSQREYERLVAARRVREVAQIDLVRLLLGAKYLGEDQIRHISSRVLIAIQKYNVNTMPSVIIFDDYNAAVALSLGMYGYKIEKIVYSDGEVVSGAELDGRTELIEALIKRVNEANERVFRKKLRIYYQKTK</sequence>